<gene>
    <name evidence="2" type="ORF">H1R16_04190</name>
    <name evidence="1" type="ORF">H2507_09780</name>
</gene>
<proteinExistence type="predicted"/>
<evidence type="ECO:0000313" key="4">
    <source>
        <dbReference type="Proteomes" id="UP000539710"/>
    </source>
</evidence>
<dbReference type="InterPro" id="IPR011051">
    <property type="entry name" value="RmlC_Cupin_sf"/>
</dbReference>
<reference evidence="2 3" key="1">
    <citation type="submission" date="2020-07" db="EMBL/GenBank/DDBJ databases">
        <title>Chryseobacterium sp.cx-624.</title>
        <authorList>
            <person name="Yang C."/>
        </authorList>
    </citation>
    <scope>NUCLEOTIDE SEQUENCE [LARGE SCALE GENOMIC DNA]</scope>
    <source>
        <strain evidence="3">cx-624</strain>
        <strain evidence="2">Cx-624</strain>
    </source>
</reference>
<reference evidence="4" key="2">
    <citation type="submission" date="2020-07" db="EMBL/GenBank/DDBJ databases">
        <title>Flavobacterium sp. xlx-214.</title>
        <authorList>
            <person name="Yang C."/>
        </authorList>
    </citation>
    <scope>NUCLEOTIDE SEQUENCE [LARGE SCALE GENOMIC DNA]</scope>
    <source>
        <strain evidence="4">CX-624</strain>
    </source>
</reference>
<dbReference type="Proteomes" id="UP000539710">
    <property type="component" value="Unassembled WGS sequence"/>
</dbReference>
<evidence type="ECO:0000313" key="1">
    <source>
        <dbReference type="EMBL" id="MBA5247458.1"/>
    </source>
</evidence>
<organism evidence="2 3">
    <name type="scientific">Marnyiella aurantia</name>
    <dbReference type="NCBI Taxonomy" id="2758037"/>
    <lineage>
        <taxon>Bacteria</taxon>
        <taxon>Pseudomonadati</taxon>
        <taxon>Bacteroidota</taxon>
        <taxon>Flavobacteriia</taxon>
        <taxon>Flavobacteriales</taxon>
        <taxon>Weeksellaceae</taxon>
        <taxon>Marnyiella</taxon>
    </lineage>
</organism>
<keyword evidence="4" id="KW-1185">Reference proteome</keyword>
<evidence type="ECO:0000313" key="2">
    <source>
        <dbReference type="EMBL" id="QMS99569.1"/>
    </source>
</evidence>
<evidence type="ECO:0000313" key="3">
    <source>
        <dbReference type="Proteomes" id="UP000515349"/>
    </source>
</evidence>
<dbReference type="InterPro" id="IPR014710">
    <property type="entry name" value="RmlC-like_jellyroll"/>
</dbReference>
<dbReference type="SUPFAM" id="SSF51182">
    <property type="entry name" value="RmlC-like cupins"/>
    <property type="match status" value="1"/>
</dbReference>
<protein>
    <submittedName>
        <fullName evidence="2">WxcM-like domain-containing protein</fullName>
    </submittedName>
</protein>
<dbReference type="Gene3D" id="2.60.120.10">
    <property type="entry name" value="Jelly Rolls"/>
    <property type="match status" value="1"/>
</dbReference>
<sequence>MQPTLLKGNRHQDPRGTLRYNNDFSLPGVRRVYTIQNADTDFVRAWQGHRIEQRWFSALTGSFLIKLICVDNWDNPSADLEPSEFLLEADTLDVLHVPPGYISSIQARQDNAMLLVFADYELGVSQDEHRFPADYFNK</sequence>
<reference evidence="1" key="3">
    <citation type="submission" date="2020-07" db="EMBL/GenBank/DDBJ databases">
        <authorList>
            <person name="Yang C."/>
        </authorList>
    </citation>
    <scope>NUCLEOTIDE SEQUENCE</scope>
    <source>
        <strain evidence="1">Cx-624</strain>
    </source>
</reference>
<dbReference type="EMBL" id="CP059472">
    <property type="protein sequence ID" value="QMS99569.1"/>
    <property type="molecule type" value="Genomic_DNA"/>
</dbReference>
<dbReference type="KEGG" id="cbau:H1R16_04190"/>
<dbReference type="EMBL" id="JACEUX010000003">
    <property type="protein sequence ID" value="MBA5247458.1"/>
    <property type="molecule type" value="Genomic_DNA"/>
</dbReference>
<name>A0A7D7R7I8_9FLAO</name>
<dbReference type="Proteomes" id="UP000515349">
    <property type="component" value="Chromosome"/>
</dbReference>
<dbReference type="AlphaFoldDB" id="A0A7D7R7I8"/>
<accession>A0A7D7R7I8</accession>